<evidence type="ECO:0000256" key="4">
    <source>
        <dbReference type="ARBA" id="ARBA00022989"/>
    </source>
</evidence>
<evidence type="ECO:0000256" key="6">
    <source>
        <dbReference type="SAM" id="Phobius"/>
    </source>
</evidence>
<dbReference type="GO" id="GO:0005886">
    <property type="term" value="C:plasma membrane"/>
    <property type="evidence" value="ECO:0007669"/>
    <property type="project" value="TreeGrafter"/>
</dbReference>
<keyword evidence="4 6" id="KW-1133">Transmembrane helix</keyword>
<dbReference type="Proteomes" id="UP000035996">
    <property type="component" value="Unassembled WGS sequence"/>
</dbReference>
<evidence type="ECO:0000313" key="9">
    <source>
        <dbReference type="Proteomes" id="UP000035996"/>
    </source>
</evidence>
<keyword evidence="3 6" id="KW-0812">Transmembrane</keyword>
<comment type="subcellular location">
    <subcellularLocation>
        <location evidence="1">Membrane</location>
        <topology evidence="1">Multi-pass membrane protein</topology>
    </subcellularLocation>
</comment>
<evidence type="ECO:0000256" key="5">
    <source>
        <dbReference type="ARBA" id="ARBA00023136"/>
    </source>
</evidence>
<evidence type="ECO:0000259" key="7">
    <source>
        <dbReference type="Pfam" id="PF04138"/>
    </source>
</evidence>
<comment type="similarity">
    <text evidence="2">Belongs to the GtrA family.</text>
</comment>
<feature type="transmembrane region" description="Helical" evidence="6">
    <location>
        <begin position="12"/>
        <end position="33"/>
    </location>
</feature>
<dbReference type="EMBL" id="LELK01000001">
    <property type="protein sequence ID" value="KMM39187.1"/>
    <property type="molecule type" value="Genomic_DNA"/>
</dbReference>
<evidence type="ECO:0000313" key="8">
    <source>
        <dbReference type="EMBL" id="KMM39187.1"/>
    </source>
</evidence>
<evidence type="ECO:0000256" key="1">
    <source>
        <dbReference type="ARBA" id="ARBA00004141"/>
    </source>
</evidence>
<reference evidence="8" key="1">
    <citation type="submission" date="2015-06" db="EMBL/GenBank/DDBJ databases">
        <authorList>
            <person name="Liu B."/>
            <person name="Wang J."/>
            <person name="Zhu Y."/>
            <person name="Liu G."/>
            <person name="Chen Q."/>
            <person name="Zheng C."/>
            <person name="Che J."/>
            <person name="Ge C."/>
            <person name="Shi H."/>
            <person name="Pan Z."/>
            <person name="Liu X."/>
        </authorList>
    </citation>
    <scope>NUCLEOTIDE SEQUENCE [LARGE SCALE GENOMIC DNA]</scope>
    <source>
        <strain evidence="8">DSM 16346</strain>
    </source>
</reference>
<keyword evidence="9" id="KW-1185">Reference proteome</keyword>
<organism evidence="8 9">
    <name type="scientific">Guptibacillus hwajinpoensis</name>
    <dbReference type="NCBI Taxonomy" id="208199"/>
    <lineage>
        <taxon>Bacteria</taxon>
        <taxon>Bacillati</taxon>
        <taxon>Bacillota</taxon>
        <taxon>Bacilli</taxon>
        <taxon>Bacillales</taxon>
        <taxon>Guptibacillaceae</taxon>
        <taxon>Guptibacillus</taxon>
    </lineage>
</organism>
<sequence length="135" mass="15284">MLRLTLSNPPKFIKFGVTGVMNTAVDFIIFFILSSLGATYYIAQIMSYSAGVMNSYFFNRTWTFEQKDRINKKEFIRFVTVNLITLLLSTLVLKLSLQQGNLPLLFGKVIATLFGMGINYGMVSAWVFAKGEELK</sequence>
<comment type="caution">
    <text evidence="8">The sequence shown here is derived from an EMBL/GenBank/DDBJ whole genome shotgun (WGS) entry which is preliminary data.</text>
</comment>
<gene>
    <name evidence="8" type="ORF">AB986_08160</name>
</gene>
<dbReference type="InterPro" id="IPR007267">
    <property type="entry name" value="GtrA_DPMS_TM"/>
</dbReference>
<dbReference type="Pfam" id="PF04138">
    <property type="entry name" value="GtrA_DPMS_TM"/>
    <property type="match status" value="1"/>
</dbReference>
<dbReference type="OrthoDB" id="9812049at2"/>
<protein>
    <recommendedName>
        <fullName evidence="7">GtrA/DPMS transmembrane domain-containing protein</fullName>
    </recommendedName>
</protein>
<dbReference type="InterPro" id="IPR051401">
    <property type="entry name" value="GtrA_CellWall_Glycosyl"/>
</dbReference>
<proteinExistence type="inferred from homology"/>
<dbReference type="PANTHER" id="PTHR38459">
    <property type="entry name" value="PROPHAGE BACTOPRENOL-LINKED GLUCOSE TRANSLOCASE HOMOLOG"/>
    <property type="match status" value="1"/>
</dbReference>
<feature type="domain" description="GtrA/DPMS transmembrane" evidence="7">
    <location>
        <begin position="14"/>
        <end position="128"/>
    </location>
</feature>
<feature type="transmembrane region" description="Helical" evidence="6">
    <location>
        <begin position="78"/>
        <end position="97"/>
    </location>
</feature>
<dbReference type="GO" id="GO:0000271">
    <property type="term" value="P:polysaccharide biosynthetic process"/>
    <property type="evidence" value="ECO:0007669"/>
    <property type="project" value="InterPro"/>
</dbReference>
<dbReference type="STRING" id="157733.AB986_08160"/>
<feature type="transmembrane region" description="Helical" evidence="6">
    <location>
        <begin position="39"/>
        <end position="58"/>
    </location>
</feature>
<evidence type="ECO:0000256" key="3">
    <source>
        <dbReference type="ARBA" id="ARBA00022692"/>
    </source>
</evidence>
<accession>A0A0J6FXX1</accession>
<name>A0A0J6FXX1_9BACL</name>
<feature type="transmembrane region" description="Helical" evidence="6">
    <location>
        <begin position="109"/>
        <end position="129"/>
    </location>
</feature>
<keyword evidence="5 6" id="KW-0472">Membrane</keyword>
<dbReference type="AlphaFoldDB" id="A0A0J6FXX1"/>
<dbReference type="PANTHER" id="PTHR38459:SF1">
    <property type="entry name" value="PROPHAGE BACTOPRENOL-LINKED GLUCOSE TRANSLOCASE HOMOLOG"/>
    <property type="match status" value="1"/>
</dbReference>
<dbReference type="RefSeq" id="WP_048310357.1">
    <property type="nucleotide sequence ID" value="NZ_CP119526.1"/>
</dbReference>
<evidence type="ECO:0000256" key="2">
    <source>
        <dbReference type="ARBA" id="ARBA00009399"/>
    </source>
</evidence>